<name>A0AAD1WFL5_PELCU</name>
<organism evidence="2 3">
    <name type="scientific">Pelobates cultripes</name>
    <name type="common">Western spadefoot toad</name>
    <dbReference type="NCBI Taxonomy" id="61616"/>
    <lineage>
        <taxon>Eukaryota</taxon>
        <taxon>Metazoa</taxon>
        <taxon>Chordata</taxon>
        <taxon>Craniata</taxon>
        <taxon>Vertebrata</taxon>
        <taxon>Euteleostomi</taxon>
        <taxon>Amphibia</taxon>
        <taxon>Batrachia</taxon>
        <taxon>Anura</taxon>
        <taxon>Pelobatoidea</taxon>
        <taxon>Pelobatidae</taxon>
        <taxon>Pelobates</taxon>
    </lineage>
</organism>
<evidence type="ECO:0000313" key="3">
    <source>
        <dbReference type="Proteomes" id="UP001295444"/>
    </source>
</evidence>
<dbReference type="AlphaFoldDB" id="A0AAD1WFL5"/>
<keyword evidence="3" id="KW-1185">Reference proteome</keyword>
<dbReference type="EMBL" id="OW240917">
    <property type="protein sequence ID" value="CAH2302889.1"/>
    <property type="molecule type" value="Genomic_DNA"/>
</dbReference>
<accession>A0AAD1WFL5</accession>
<dbReference type="Proteomes" id="UP001295444">
    <property type="component" value="Chromosome 06"/>
</dbReference>
<feature type="region of interest" description="Disordered" evidence="1">
    <location>
        <begin position="34"/>
        <end position="129"/>
    </location>
</feature>
<sequence>MQLRPSNETTLTGDLVQNGGCHMSWGWRKGSILPSRPSLTVKTLNSPRGKDRRHFKKPDRPTACAAHLCRKASQPSPACRKRTTDVTPKGPTELNPHALETTQARPSAHDKLSPTDPEPGRRDPRRDHLLSHGEAAAMPLDTFLSPAIWQK</sequence>
<evidence type="ECO:0000256" key="1">
    <source>
        <dbReference type="SAM" id="MobiDB-lite"/>
    </source>
</evidence>
<protein>
    <submittedName>
        <fullName evidence="2">Uncharacterized protein</fullName>
    </submittedName>
</protein>
<reference evidence="2" key="1">
    <citation type="submission" date="2022-03" db="EMBL/GenBank/DDBJ databases">
        <authorList>
            <person name="Alioto T."/>
            <person name="Alioto T."/>
            <person name="Gomez Garrido J."/>
        </authorList>
    </citation>
    <scope>NUCLEOTIDE SEQUENCE</scope>
</reference>
<evidence type="ECO:0000313" key="2">
    <source>
        <dbReference type="EMBL" id="CAH2302889.1"/>
    </source>
</evidence>
<feature type="compositionally biased region" description="Polar residues" evidence="1">
    <location>
        <begin position="37"/>
        <end position="46"/>
    </location>
</feature>
<gene>
    <name evidence="2" type="ORF">PECUL_23A043509</name>
</gene>
<feature type="compositionally biased region" description="Basic and acidic residues" evidence="1">
    <location>
        <begin position="107"/>
        <end position="129"/>
    </location>
</feature>
<proteinExistence type="predicted"/>